<evidence type="ECO:0000313" key="1">
    <source>
        <dbReference type="EMBL" id="KAF9653197.1"/>
    </source>
</evidence>
<dbReference type="Proteomes" id="UP000886501">
    <property type="component" value="Unassembled WGS sequence"/>
</dbReference>
<keyword evidence="2" id="KW-1185">Reference proteome</keyword>
<organism evidence="1 2">
    <name type="scientific">Thelephora ganbajun</name>
    <name type="common">Ganba fungus</name>
    <dbReference type="NCBI Taxonomy" id="370292"/>
    <lineage>
        <taxon>Eukaryota</taxon>
        <taxon>Fungi</taxon>
        <taxon>Dikarya</taxon>
        <taxon>Basidiomycota</taxon>
        <taxon>Agaricomycotina</taxon>
        <taxon>Agaricomycetes</taxon>
        <taxon>Thelephorales</taxon>
        <taxon>Thelephoraceae</taxon>
        <taxon>Thelephora</taxon>
    </lineage>
</organism>
<reference evidence="1" key="1">
    <citation type="submission" date="2019-10" db="EMBL/GenBank/DDBJ databases">
        <authorList>
            <consortium name="DOE Joint Genome Institute"/>
            <person name="Kuo A."/>
            <person name="Miyauchi S."/>
            <person name="Kiss E."/>
            <person name="Drula E."/>
            <person name="Kohler A."/>
            <person name="Sanchez-Garcia M."/>
            <person name="Andreopoulos B."/>
            <person name="Barry K.W."/>
            <person name="Bonito G."/>
            <person name="Buee M."/>
            <person name="Carver A."/>
            <person name="Chen C."/>
            <person name="Cichocki N."/>
            <person name="Clum A."/>
            <person name="Culley D."/>
            <person name="Crous P.W."/>
            <person name="Fauchery L."/>
            <person name="Girlanda M."/>
            <person name="Hayes R."/>
            <person name="Keri Z."/>
            <person name="Labutti K."/>
            <person name="Lipzen A."/>
            <person name="Lombard V."/>
            <person name="Magnuson J."/>
            <person name="Maillard F."/>
            <person name="Morin E."/>
            <person name="Murat C."/>
            <person name="Nolan M."/>
            <person name="Ohm R."/>
            <person name="Pangilinan J."/>
            <person name="Pereira M."/>
            <person name="Perotto S."/>
            <person name="Peter M."/>
            <person name="Riley R."/>
            <person name="Sitrit Y."/>
            <person name="Stielow B."/>
            <person name="Szollosi G."/>
            <person name="Zifcakova L."/>
            <person name="Stursova M."/>
            <person name="Spatafora J.W."/>
            <person name="Tedersoo L."/>
            <person name="Vaario L.-M."/>
            <person name="Yamada A."/>
            <person name="Yan M."/>
            <person name="Wang P."/>
            <person name="Xu J."/>
            <person name="Bruns T."/>
            <person name="Baldrian P."/>
            <person name="Vilgalys R."/>
            <person name="Henrissat B."/>
            <person name="Grigoriev I.V."/>
            <person name="Hibbett D."/>
            <person name="Nagy L.G."/>
            <person name="Martin F.M."/>
        </authorList>
    </citation>
    <scope>NUCLEOTIDE SEQUENCE</scope>
    <source>
        <strain evidence="1">P2</strain>
    </source>
</reference>
<sequence length="266" mass="29436">MFSLCPRTWQTLSLCLLLTLFPVLTRGEETVFDAGQTFGSDRSIGGESLTYFALGYLALISRKLVDFSPDSVGTFATVFPSDHPDFPGEPFSLQQYYASCHHNGSLALLFLPISRHSKNILGSTNHSASLSVASPNPAAWKPRVSLIGSVAIFQDVANTPDEDEIAACYLKRHPDAVHWLPKDKRQPHIAYWARFDPYAIYFVGGFGSSHYIGYIPLELYQTALQSVSPGDPKGVAGRILLGQTQAYPGKTPSQTRRKTYREVYQL</sequence>
<name>A0ACB6ZUH3_THEGA</name>
<dbReference type="EMBL" id="MU117965">
    <property type="protein sequence ID" value="KAF9653197.1"/>
    <property type="molecule type" value="Genomic_DNA"/>
</dbReference>
<reference evidence="1" key="2">
    <citation type="journal article" date="2020" name="Nat. Commun.">
        <title>Large-scale genome sequencing of mycorrhizal fungi provides insights into the early evolution of symbiotic traits.</title>
        <authorList>
            <person name="Miyauchi S."/>
            <person name="Kiss E."/>
            <person name="Kuo A."/>
            <person name="Drula E."/>
            <person name="Kohler A."/>
            <person name="Sanchez-Garcia M."/>
            <person name="Morin E."/>
            <person name="Andreopoulos B."/>
            <person name="Barry K.W."/>
            <person name="Bonito G."/>
            <person name="Buee M."/>
            <person name="Carver A."/>
            <person name="Chen C."/>
            <person name="Cichocki N."/>
            <person name="Clum A."/>
            <person name="Culley D."/>
            <person name="Crous P.W."/>
            <person name="Fauchery L."/>
            <person name="Girlanda M."/>
            <person name="Hayes R.D."/>
            <person name="Keri Z."/>
            <person name="LaButti K."/>
            <person name="Lipzen A."/>
            <person name="Lombard V."/>
            <person name="Magnuson J."/>
            <person name="Maillard F."/>
            <person name="Murat C."/>
            <person name="Nolan M."/>
            <person name="Ohm R.A."/>
            <person name="Pangilinan J."/>
            <person name="Pereira M.F."/>
            <person name="Perotto S."/>
            <person name="Peter M."/>
            <person name="Pfister S."/>
            <person name="Riley R."/>
            <person name="Sitrit Y."/>
            <person name="Stielow J.B."/>
            <person name="Szollosi G."/>
            <person name="Zifcakova L."/>
            <person name="Stursova M."/>
            <person name="Spatafora J.W."/>
            <person name="Tedersoo L."/>
            <person name="Vaario L.M."/>
            <person name="Yamada A."/>
            <person name="Yan M."/>
            <person name="Wang P."/>
            <person name="Xu J."/>
            <person name="Bruns T."/>
            <person name="Baldrian P."/>
            <person name="Vilgalys R."/>
            <person name="Dunand C."/>
            <person name="Henrissat B."/>
            <person name="Grigoriev I.V."/>
            <person name="Hibbett D."/>
            <person name="Nagy L.G."/>
            <person name="Martin F.M."/>
        </authorList>
    </citation>
    <scope>NUCLEOTIDE SEQUENCE</scope>
    <source>
        <strain evidence="1">P2</strain>
    </source>
</reference>
<accession>A0ACB6ZUH3</accession>
<comment type="caution">
    <text evidence="1">The sequence shown here is derived from an EMBL/GenBank/DDBJ whole genome shotgun (WGS) entry which is preliminary data.</text>
</comment>
<gene>
    <name evidence="1" type="ORF">BDM02DRAFT_3183149</name>
</gene>
<protein>
    <submittedName>
        <fullName evidence="1">Uncharacterized protein</fullName>
    </submittedName>
</protein>
<proteinExistence type="predicted"/>
<evidence type="ECO:0000313" key="2">
    <source>
        <dbReference type="Proteomes" id="UP000886501"/>
    </source>
</evidence>